<evidence type="ECO:0000256" key="1">
    <source>
        <dbReference type="SAM" id="MobiDB-lite"/>
    </source>
</evidence>
<feature type="region of interest" description="Disordered" evidence="1">
    <location>
        <begin position="317"/>
        <end position="393"/>
    </location>
</feature>
<comment type="caution">
    <text evidence="2">The sequence shown here is derived from an EMBL/GenBank/DDBJ whole genome shotgun (WGS) entry which is preliminary data.</text>
</comment>
<feature type="region of interest" description="Disordered" evidence="1">
    <location>
        <begin position="518"/>
        <end position="539"/>
    </location>
</feature>
<dbReference type="GeneID" id="77729189"/>
<feature type="compositionally biased region" description="Low complexity" evidence="1">
    <location>
        <begin position="1"/>
        <end position="10"/>
    </location>
</feature>
<feature type="compositionally biased region" description="Low complexity" evidence="1">
    <location>
        <begin position="18"/>
        <end position="30"/>
    </location>
</feature>
<evidence type="ECO:0000313" key="2">
    <source>
        <dbReference type="EMBL" id="KAI9633538.1"/>
    </source>
</evidence>
<protein>
    <submittedName>
        <fullName evidence="2">Uncharacterized protein</fullName>
    </submittedName>
</protein>
<feature type="region of interest" description="Disordered" evidence="1">
    <location>
        <begin position="1"/>
        <end position="235"/>
    </location>
</feature>
<gene>
    <name evidence="2" type="ORF">MKK02DRAFT_38194</name>
</gene>
<keyword evidence="3" id="KW-1185">Reference proteome</keyword>
<dbReference type="Proteomes" id="UP001164286">
    <property type="component" value="Unassembled WGS sequence"/>
</dbReference>
<feature type="compositionally biased region" description="Low complexity" evidence="1">
    <location>
        <begin position="156"/>
        <end position="167"/>
    </location>
</feature>
<evidence type="ECO:0000313" key="3">
    <source>
        <dbReference type="Proteomes" id="UP001164286"/>
    </source>
</evidence>
<name>A0AA38LSR2_9TREE</name>
<feature type="region of interest" description="Disordered" evidence="1">
    <location>
        <begin position="264"/>
        <end position="304"/>
    </location>
</feature>
<dbReference type="EMBL" id="JAKWFO010000008">
    <property type="protein sequence ID" value="KAI9633538.1"/>
    <property type="molecule type" value="Genomic_DNA"/>
</dbReference>
<proteinExistence type="predicted"/>
<accession>A0AA38LSR2</accession>
<organism evidence="2 3">
    <name type="scientific">Dioszegia hungarica</name>
    <dbReference type="NCBI Taxonomy" id="4972"/>
    <lineage>
        <taxon>Eukaryota</taxon>
        <taxon>Fungi</taxon>
        <taxon>Dikarya</taxon>
        <taxon>Basidiomycota</taxon>
        <taxon>Agaricomycotina</taxon>
        <taxon>Tremellomycetes</taxon>
        <taxon>Tremellales</taxon>
        <taxon>Bulleribasidiaceae</taxon>
        <taxon>Dioszegia</taxon>
    </lineage>
</organism>
<feature type="compositionally biased region" description="Low complexity" evidence="1">
    <location>
        <begin position="98"/>
        <end position="109"/>
    </location>
</feature>
<feature type="compositionally biased region" description="Polar residues" evidence="1">
    <location>
        <begin position="127"/>
        <end position="139"/>
    </location>
</feature>
<sequence>MTTTPTTRPRSPAVGGPRARATSASARASTPHAKTSSGAEDAPHTGTSEAGGRKDKAERKPKKRGWKGYAMQYFDDDGNLVEERIRDATPPTEEEKAAAAAAELAAAAAAEEERKRSEGKRRAASSLPNRSRVPTGQRSKSPDPALEELPSLRIETTVGPRPVVTTPPSDPAVPPTEIIQPKAGPSRLAADGEKEKLPVKKRRKTSLSITPGPDHSRAASTVTRLPPPNGKGKARASLPLTARQLGIAANNAAVQAAREAKGQKDALLGRSSPFVVDDDAPLPKVPRKGMGDDQPTPAESDVRAEGLMILEAVARQREERKRLSAAADKNSPFGRPNSPPLTGEESDLPPLQIVLPTNGNGDHSTSYRTPANTGEGFPDVASQLVPGPSRRGRQDAMTDEEFEREFEALKQLYSDPKRHTMPVFVDDPRPPKFHQGQRPTVVLAGQHSRMPGRVRDKHERAYLEGYDGLPDEYEREIVGFIDNVRSNMKTVVQFYFDHPTLRRDAFIERLGRELSKLGAELTSDGEASVVPPRPPTPEE</sequence>
<feature type="compositionally biased region" description="Basic and acidic residues" evidence="1">
    <location>
        <begin position="81"/>
        <end position="97"/>
    </location>
</feature>
<dbReference type="RefSeq" id="XP_052943315.1">
    <property type="nucleotide sequence ID" value="XM_053089984.1"/>
</dbReference>
<feature type="compositionally biased region" description="Polar residues" evidence="1">
    <location>
        <begin position="355"/>
        <end position="372"/>
    </location>
</feature>
<reference evidence="2" key="1">
    <citation type="journal article" date="2022" name="G3 (Bethesda)">
        <title>High quality genome of the basidiomycete yeast Dioszegia hungarica PDD-24b-2 isolated from cloud water.</title>
        <authorList>
            <person name="Jarrige D."/>
            <person name="Haridas S."/>
            <person name="Bleykasten-Grosshans C."/>
            <person name="Joly M."/>
            <person name="Nadalig T."/>
            <person name="Sancelme M."/>
            <person name="Vuilleumier S."/>
            <person name="Grigoriev I.V."/>
            <person name="Amato P."/>
            <person name="Bringel F."/>
        </authorList>
    </citation>
    <scope>NUCLEOTIDE SEQUENCE</scope>
    <source>
        <strain evidence="2">PDD-24b-2</strain>
    </source>
</reference>
<dbReference type="AlphaFoldDB" id="A0AA38LSR2"/>